<feature type="transmembrane region" description="Helical" evidence="1">
    <location>
        <begin position="397"/>
        <end position="424"/>
    </location>
</feature>
<feature type="transmembrane region" description="Helical" evidence="1">
    <location>
        <begin position="476"/>
        <end position="497"/>
    </location>
</feature>
<sequence>MVAHVVRLKLTILANSLRRSPWQVVGLLVATLYGLGIAWAVVGAAIGVSTQDLEIRAQVATILGAALVLGWWFVPLVAFGADATLDPVRFATSTIGRRDLLVGLTLAALVGVPGVLSALAALSLGATWWKDPVALAAGLVGSVLGLAVAVVGGRALVTAASRALAGRRGRELIAVLIVVVSLGVVFGASRASSIAVHVDRHTFEGLARVVGWTPFGAPWAVAADVARHDWLTALAHLAIAVATVVVSVAVWSAAISRTVEAPRHESAGRSRGLGWFGRVPASQLGAVVARCLTYWARDPRYALALVIVPVLPLLLWFIGRGGALALVSGPAAALLTGWGISAEVAYDGTAHWTHLAAPLRGLTDRLGRVIAAACVAVPLLAFVTVAGALLAGRPEDIAAVGAATLGLLLVAYGGASIASALVVYPVQQPGENPFQSRQGASLAAITSQFLGWSAVVVVSLPTLVLAWLTVQHRSGWLLAALVVVALGIGGAALAFGVRLGGRVLDARGPALFVKLLSYE</sequence>
<feature type="transmembrane region" description="Helical" evidence="1">
    <location>
        <begin position="135"/>
        <end position="160"/>
    </location>
</feature>
<feature type="transmembrane region" description="Helical" evidence="1">
    <location>
        <begin position="301"/>
        <end position="318"/>
    </location>
</feature>
<keyword evidence="1" id="KW-0472">Membrane</keyword>
<feature type="transmembrane region" description="Helical" evidence="1">
    <location>
        <begin position="24"/>
        <end position="47"/>
    </location>
</feature>
<dbReference type="RefSeq" id="WP_289455499.1">
    <property type="nucleotide sequence ID" value="NZ_JAUCGQ010000001.1"/>
</dbReference>
<gene>
    <name evidence="2" type="ORF">QRT04_11950</name>
</gene>
<evidence type="ECO:0000313" key="3">
    <source>
        <dbReference type="Proteomes" id="UP001529338"/>
    </source>
</evidence>
<reference evidence="2 3" key="1">
    <citation type="submission" date="2023-06" db="EMBL/GenBank/DDBJ databases">
        <title>Cellulomonas sp. MW4 Whole genome sequence.</title>
        <authorList>
            <person name="Park S."/>
        </authorList>
    </citation>
    <scope>NUCLEOTIDE SEQUENCE [LARGE SCALE GENOMIC DNA]</scope>
    <source>
        <strain evidence="2 3">MW4</strain>
    </source>
</reference>
<feature type="transmembrane region" description="Helical" evidence="1">
    <location>
        <begin position="445"/>
        <end position="470"/>
    </location>
</feature>
<dbReference type="EMBL" id="JAUCGQ010000001">
    <property type="protein sequence ID" value="MDM7855642.1"/>
    <property type="molecule type" value="Genomic_DNA"/>
</dbReference>
<keyword evidence="3" id="KW-1185">Reference proteome</keyword>
<keyword evidence="1" id="KW-1133">Transmembrane helix</keyword>
<feature type="transmembrane region" description="Helical" evidence="1">
    <location>
        <begin position="100"/>
        <end position="129"/>
    </location>
</feature>
<keyword evidence="1" id="KW-0812">Transmembrane</keyword>
<feature type="transmembrane region" description="Helical" evidence="1">
    <location>
        <begin position="59"/>
        <end position="79"/>
    </location>
</feature>
<accession>A0ABT7SHH0</accession>
<evidence type="ECO:0000256" key="1">
    <source>
        <dbReference type="SAM" id="Phobius"/>
    </source>
</evidence>
<protein>
    <recommendedName>
        <fullName evidence="4">ABC-2 type transport system permease protein</fullName>
    </recommendedName>
</protein>
<feature type="transmembrane region" description="Helical" evidence="1">
    <location>
        <begin position="233"/>
        <end position="254"/>
    </location>
</feature>
<feature type="transmembrane region" description="Helical" evidence="1">
    <location>
        <begin position="172"/>
        <end position="191"/>
    </location>
</feature>
<comment type="caution">
    <text evidence="2">The sequence shown here is derived from an EMBL/GenBank/DDBJ whole genome shotgun (WGS) entry which is preliminary data.</text>
</comment>
<feature type="transmembrane region" description="Helical" evidence="1">
    <location>
        <begin position="369"/>
        <end position="391"/>
    </location>
</feature>
<proteinExistence type="predicted"/>
<dbReference type="Proteomes" id="UP001529338">
    <property type="component" value="Unassembled WGS sequence"/>
</dbReference>
<organism evidence="2 3">
    <name type="scientific">Cellulomonas alba</name>
    <dbReference type="NCBI Taxonomy" id="3053467"/>
    <lineage>
        <taxon>Bacteria</taxon>
        <taxon>Bacillati</taxon>
        <taxon>Actinomycetota</taxon>
        <taxon>Actinomycetes</taxon>
        <taxon>Micrococcales</taxon>
        <taxon>Cellulomonadaceae</taxon>
        <taxon>Cellulomonas</taxon>
    </lineage>
</organism>
<evidence type="ECO:0008006" key="4">
    <source>
        <dbReference type="Google" id="ProtNLM"/>
    </source>
</evidence>
<name>A0ABT7SHH0_9CELL</name>
<evidence type="ECO:0000313" key="2">
    <source>
        <dbReference type="EMBL" id="MDM7855642.1"/>
    </source>
</evidence>